<sequence length="207" mass="22338">MLPSESPVASLVLSGDKEATNIGEPLSTIRESSDHRIVSTGERCSAIINLIEPLESHRRSSPFSDAVINVLPLGLQEIETVSLQDGGCGSGCDCGIRALLESSQVRLHIIEVESRCPQANMFGCWGCQLLARLAGKTKLFFSTTVKSLSSSILPFFAINGTGCEVLLAIAEVGSILRSSTPSDDWDIEFKRLKFMFMISSEAISPPF</sequence>
<gene>
    <name evidence="1" type="ORF">OGATHE_005313</name>
</gene>
<accession>A0A9P8T0U4</accession>
<reference evidence="1" key="1">
    <citation type="journal article" date="2021" name="Open Biol.">
        <title>Shared evolutionary footprints suggest mitochondrial oxidative damage underlies multiple complex I losses in fungi.</title>
        <authorList>
            <person name="Schikora-Tamarit M.A."/>
            <person name="Marcet-Houben M."/>
            <person name="Nosek J."/>
            <person name="Gabaldon T."/>
        </authorList>
    </citation>
    <scope>NUCLEOTIDE SEQUENCE</scope>
    <source>
        <strain evidence="1">NCAIM Y.01608</strain>
    </source>
</reference>
<protein>
    <submittedName>
        <fullName evidence="1">Uncharacterized protein</fullName>
    </submittedName>
</protein>
<dbReference type="EMBL" id="JAEUBD010001468">
    <property type="protein sequence ID" value="KAH3660981.1"/>
    <property type="molecule type" value="Genomic_DNA"/>
</dbReference>
<dbReference type="AlphaFoldDB" id="A0A9P8T0U4"/>
<organism evidence="1 2">
    <name type="scientific">Ogataea polymorpha</name>
    <dbReference type="NCBI Taxonomy" id="460523"/>
    <lineage>
        <taxon>Eukaryota</taxon>
        <taxon>Fungi</taxon>
        <taxon>Dikarya</taxon>
        <taxon>Ascomycota</taxon>
        <taxon>Saccharomycotina</taxon>
        <taxon>Pichiomycetes</taxon>
        <taxon>Pichiales</taxon>
        <taxon>Pichiaceae</taxon>
        <taxon>Ogataea</taxon>
    </lineage>
</organism>
<name>A0A9P8T0U4_9ASCO</name>
<comment type="caution">
    <text evidence="1">The sequence shown here is derived from an EMBL/GenBank/DDBJ whole genome shotgun (WGS) entry which is preliminary data.</text>
</comment>
<evidence type="ECO:0000313" key="2">
    <source>
        <dbReference type="Proteomes" id="UP000788993"/>
    </source>
</evidence>
<proteinExistence type="predicted"/>
<keyword evidence="2" id="KW-1185">Reference proteome</keyword>
<evidence type="ECO:0000313" key="1">
    <source>
        <dbReference type="EMBL" id="KAH3660981.1"/>
    </source>
</evidence>
<reference evidence="1" key="2">
    <citation type="submission" date="2021-01" db="EMBL/GenBank/DDBJ databases">
        <authorList>
            <person name="Schikora-Tamarit M.A."/>
        </authorList>
    </citation>
    <scope>NUCLEOTIDE SEQUENCE</scope>
    <source>
        <strain evidence="1">NCAIM Y.01608</strain>
    </source>
</reference>
<dbReference type="Proteomes" id="UP000788993">
    <property type="component" value="Unassembled WGS sequence"/>
</dbReference>